<organism evidence="3">
    <name type="scientific">human gut metagenome</name>
    <dbReference type="NCBI Taxonomy" id="408170"/>
    <lineage>
        <taxon>unclassified sequences</taxon>
        <taxon>metagenomes</taxon>
        <taxon>organismal metagenomes</taxon>
    </lineage>
</organism>
<comment type="caution">
    <text evidence="3">The sequence shown here is derived from an EMBL/GenBank/DDBJ whole genome shotgun (WGS) entry which is preliminary data.</text>
</comment>
<feature type="domain" description="Mce/MlaD" evidence="2">
    <location>
        <begin position="36"/>
        <end position="110"/>
    </location>
</feature>
<sequence length="248" mass="27091">MRREVKIGIFAVLMIGALWAGIRFLKGFDIFSRNAVYYAAYDQVDGVQNASPILIRGVKVGAVTDISFDPSIGNEVVLQLTIQRKYRIPSNSEARIYSNSIMGAKAIEIALGDAGTYLQSGDTLCSSRSKGLMDMAGSELEFFKQKMSQVVGDLSRTMDNLNLIMEQNAANIEGTMSHLNSITGSVNGMLLSQRANLESAVANLTRFSEMLGENSPRMDSIILNLSNFTDQIQRENLAGALDSTLMNL</sequence>
<keyword evidence="1" id="KW-0812">Transmembrane</keyword>
<dbReference type="InterPro" id="IPR003399">
    <property type="entry name" value="Mce/MlaD"/>
</dbReference>
<reference evidence="3" key="1">
    <citation type="journal article" date="2013" name="Environ. Microbiol.">
        <title>Microbiota from the distal guts of lean and obese adolescents exhibit partial functional redundancy besides clear differences in community structure.</title>
        <authorList>
            <person name="Ferrer M."/>
            <person name="Ruiz A."/>
            <person name="Lanza F."/>
            <person name="Haange S.B."/>
            <person name="Oberbach A."/>
            <person name="Till H."/>
            <person name="Bargiela R."/>
            <person name="Campoy C."/>
            <person name="Segura M.T."/>
            <person name="Richter M."/>
            <person name="von Bergen M."/>
            <person name="Seifert J."/>
            <person name="Suarez A."/>
        </authorList>
    </citation>
    <scope>NUCLEOTIDE SEQUENCE</scope>
</reference>
<name>K1RGP0_9ZZZZ</name>
<dbReference type="EMBL" id="AJWZ01011592">
    <property type="protein sequence ID" value="EKC44663.1"/>
    <property type="molecule type" value="Genomic_DNA"/>
</dbReference>
<keyword evidence="1" id="KW-1133">Transmembrane helix</keyword>
<dbReference type="PANTHER" id="PTHR33371">
    <property type="entry name" value="INTERMEMBRANE PHOSPHOLIPID TRANSPORT SYSTEM BINDING PROTEIN MLAD-RELATED"/>
    <property type="match status" value="1"/>
</dbReference>
<dbReference type="PANTHER" id="PTHR33371:SF4">
    <property type="entry name" value="INTERMEMBRANE PHOSPHOLIPID TRANSPORT SYSTEM BINDING PROTEIN MLAD"/>
    <property type="match status" value="1"/>
</dbReference>
<proteinExistence type="predicted"/>
<feature type="transmembrane region" description="Helical" evidence="1">
    <location>
        <begin position="7"/>
        <end position="25"/>
    </location>
</feature>
<evidence type="ECO:0000313" key="3">
    <source>
        <dbReference type="EMBL" id="EKC44663.1"/>
    </source>
</evidence>
<keyword evidence="1" id="KW-0472">Membrane</keyword>
<dbReference type="InterPro" id="IPR052336">
    <property type="entry name" value="MlaD_Phospholipid_Transporter"/>
</dbReference>
<accession>K1RGP0</accession>
<protein>
    <submittedName>
        <fullName evidence="3">Protein containing Mammalian cell entry related domain protein</fullName>
    </submittedName>
</protein>
<feature type="non-terminal residue" evidence="3">
    <location>
        <position position="248"/>
    </location>
</feature>
<evidence type="ECO:0000259" key="2">
    <source>
        <dbReference type="Pfam" id="PF02470"/>
    </source>
</evidence>
<evidence type="ECO:0000256" key="1">
    <source>
        <dbReference type="SAM" id="Phobius"/>
    </source>
</evidence>
<dbReference type="AlphaFoldDB" id="K1RGP0"/>
<gene>
    <name evidence="3" type="ORF">OBE_17358</name>
</gene>
<dbReference type="Pfam" id="PF02470">
    <property type="entry name" value="MlaD"/>
    <property type="match status" value="1"/>
</dbReference>